<organism evidence="2 3">
    <name type="scientific">Marivirga lumbricoides</name>
    <dbReference type="NCBI Taxonomy" id="1046115"/>
    <lineage>
        <taxon>Bacteria</taxon>
        <taxon>Pseudomonadati</taxon>
        <taxon>Bacteroidota</taxon>
        <taxon>Cytophagia</taxon>
        <taxon>Cytophagales</taxon>
        <taxon>Marivirgaceae</taxon>
        <taxon>Marivirga</taxon>
    </lineage>
</organism>
<protein>
    <recommendedName>
        <fullName evidence="1">Glycosyl transferase family 1 domain-containing protein</fullName>
    </recommendedName>
</protein>
<dbReference type="Proteomes" id="UP000636010">
    <property type="component" value="Unassembled WGS sequence"/>
</dbReference>
<comment type="caution">
    <text evidence="2">The sequence shown here is derived from an EMBL/GenBank/DDBJ whole genome shotgun (WGS) entry which is preliminary data.</text>
</comment>
<proteinExistence type="predicted"/>
<dbReference type="PANTHER" id="PTHR45947">
    <property type="entry name" value="SULFOQUINOVOSYL TRANSFERASE SQD2"/>
    <property type="match status" value="1"/>
</dbReference>
<sequence>MMANKTILATAYAVNPFKGSEDGMGWNFIYQIARFQKVIAITRENNRPHIEKYMEQTPDEVYNNIQFYYFDLPYWMRFWKKGGRGAMLYFWMWQFGIVHFIKKLNLKFDIAHNVNFHNDWTPSFLWKLNKPFVWGPVGHHPLIPEQYLHGRSSSFWLKDRMTWLVKKLFWNFSFSLKRTVKKADHVLCMNSSVQQYLPLKSGRFSIMPSVATEDFGWNKNKPNHKFRLISAGRLVPLKGFDLTIKSFAAFIQSLPVEEKIKCELVIVGSGPELGSYQEMILNFNIQPYVRFIDWIERKDLLALYRESSAFVFPSHEGAGMVVAEAMSFGLPVICLDNEGPGEFITRECGIGVPHGSYKQTIKSLSEAIFKLYCNPNTLESMSIAARKHFESNFHWNARGEALNKIYQNL</sequence>
<dbReference type="PANTHER" id="PTHR45947:SF3">
    <property type="entry name" value="SULFOQUINOVOSYL TRANSFERASE SQD2"/>
    <property type="match status" value="1"/>
</dbReference>
<dbReference type="InterPro" id="IPR050194">
    <property type="entry name" value="Glycosyltransferase_grp1"/>
</dbReference>
<dbReference type="CDD" id="cd03801">
    <property type="entry name" value="GT4_PimA-like"/>
    <property type="match status" value="1"/>
</dbReference>
<dbReference type="Gene3D" id="3.40.50.2000">
    <property type="entry name" value="Glycogen Phosphorylase B"/>
    <property type="match status" value="1"/>
</dbReference>
<dbReference type="SUPFAM" id="SSF53756">
    <property type="entry name" value="UDP-Glycosyltransferase/glycogen phosphorylase"/>
    <property type="match status" value="1"/>
</dbReference>
<evidence type="ECO:0000313" key="3">
    <source>
        <dbReference type="Proteomes" id="UP000636010"/>
    </source>
</evidence>
<dbReference type="RefSeq" id="WP_188466348.1">
    <property type="nucleotide sequence ID" value="NZ_BAABHU010000013.1"/>
</dbReference>
<evidence type="ECO:0000259" key="1">
    <source>
        <dbReference type="Pfam" id="PF00534"/>
    </source>
</evidence>
<dbReference type="InterPro" id="IPR001296">
    <property type="entry name" value="Glyco_trans_1"/>
</dbReference>
<feature type="domain" description="Glycosyl transferase family 1" evidence="1">
    <location>
        <begin position="218"/>
        <end position="388"/>
    </location>
</feature>
<keyword evidence="3" id="KW-1185">Reference proteome</keyword>
<gene>
    <name evidence="2" type="ORF">GCM10011506_36810</name>
</gene>
<evidence type="ECO:0000313" key="2">
    <source>
        <dbReference type="EMBL" id="GGC47822.1"/>
    </source>
</evidence>
<dbReference type="Pfam" id="PF00534">
    <property type="entry name" value="Glycos_transf_1"/>
    <property type="match status" value="1"/>
</dbReference>
<name>A0ABQ1MVM1_9BACT</name>
<dbReference type="EMBL" id="BMEC01000013">
    <property type="protein sequence ID" value="GGC47822.1"/>
    <property type="molecule type" value="Genomic_DNA"/>
</dbReference>
<reference evidence="3" key="1">
    <citation type="journal article" date="2019" name="Int. J. Syst. Evol. Microbiol.">
        <title>The Global Catalogue of Microorganisms (GCM) 10K type strain sequencing project: providing services to taxonomists for standard genome sequencing and annotation.</title>
        <authorList>
            <consortium name="The Broad Institute Genomics Platform"/>
            <consortium name="The Broad Institute Genome Sequencing Center for Infectious Disease"/>
            <person name="Wu L."/>
            <person name="Ma J."/>
        </authorList>
    </citation>
    <scope>NUCLEOTIDE SEQUENCE [LARGE SCALE GENOMIC DNA]</scope>
    <source>
        <strain evidence="3">CGMCC 1.10832</strain>
    </source>
</reference>
<accession>A0ABQ1MVM1</accession>